<dbReference type="InterPro" id="IPR002470">
    <property type="entry name" value="Peptidase_S9A"/>
</dbReference>
<dbReference type="PANTHER" id="PTHR42881:SF2">
    <property type="entry name" value="PROLYL ENDOPEPTIDASE"/>
    <property type="match status" value="1"/>
</dbReference>
<comment type="subunit">
    <text evidence="3">Monomer.</text>
</comment>
<name>A0A4Y9YX23_9AGAM</name>
<evidence type="ECO:0000313" key="10">
    <source>
        <dbReference type="EMBL" id="TFY66300.1"/>
    </source>
</evidence>
<dbReference type="EMBL" id="SEOQ01000259">
    <property type="protein sequence ID" value="TFY66300.1"/>
    <property type="molecule type" value="Genomic_DNA"/>
</dbReference>
<dbReference type="GO" id="GO:0004252">
    <property type="term" value="F:serine-type endopeptidase activity"/>
    <property type="evidence" value="ECO:0007669"/>
    <property type="project" value="UniProtKB-UniRule"/>
</dbReference>
<keyword evidence="11" id="KW-1185">Reference proteome</keyword>
<feature type="domain" description="Peptidase S9A N-terminal" evidence="9">
    <location>
        <begin position="198"/>
        <end position="518"/>
    </location>
</feature>
<dbReference type="PRINTS" id="PR00862">
    <property type="entry name" value="PROLIGOPTASE"/>
</dbReference>
<sequence>MISPRRAPRLLKLRAPVQPLRTPLLLHRHLSITHRSNMSPQAWVGGQYPSARRSDHVDVYKSEANGEVKVHDPYAWLEHDTKETQDWVTAQEEYTRKYLDANPDRQKLEDEITKSMDYERFGAPSLKKDGRWYWSYNSGLQAQAVIYRSKDSTLPTFDTSKQSPNPGGDVFFDVRFRVSGHLTVLPSHLDPGCYRSQPNALSKDGTVSIGTSAFSEDAKWFAYGLSRSGSDFVTIYIRSTDHPFTDAEKDVKLPEEIRFVKFSSIVWTRDSKGFFYQRFPDRDSHGAASEDKAGTETEGDRDASLYYHRLNTPPSEDILVTKDPENREWLYGAETTEDGRWLALYVTKDTSRKNLLWLADLNDNKIGPDIKWIKIVNDFEWDYNIIGNDGSKFYILTNADAPREKIITVEVNDFVKAAAAGPVHIKDVAKVLIPENKDALLQQADIMGKDRLVLVYQHNVKDELYIHSLETGARLKRLAADHVGAISVSGRREYPWFFVSLTGFTTPGTVLKYDFKGESGSGEGDLNIWRETSVKGFAGQGGFAAEQVWYESKDGTKVPMFVVRHESTKLDGTRPALQYGYGGFKISINPFFSPTILTVLRAYDAILAVPNIRGGGEFGDEWHLAGTKERKANCFDDFTAATEWLVKNKYAAKGKVAINGGSNGGLLVAASVLRAPEGTFGAVVSEVGVHDLLKFADFTIGYAWTSDYGNPHDTHDFDFIHPISPVHNVPQGKLLPPTILLTADHDDRVVPLHSFKLAATLQHTLPNNPNPLLIRIEKKAGHGAGKATEQRIKEAADKWGFVAQSLGLKWNGSA</sequence>
<evidence type="ECO:0000256" key="1">
    <source>
        <dbReference type="ARBA" id="ARBA00001070"/>
    </source>
</evidence>
<comment type="similarity">
    <text evidence="2 7">Belongs to the peptidase S9A family.</text>
</comment>
<keyword evidence="6 7" id="KW-0720">Serine protease</keyword>
<evidence type="ECO:0000259" key="9">
    <source>
        <dbReference type="Pfam" id="PF02897"/>
    </source>
</evidence>
<comment type="catalytic activity">
    <reaction evidence="1">
        <text>Hydrolysis of Pro-|-Xaa &gt;&gt; Ala-|-Xaa in oligopeptides.</text>
        <dbReference type="EC" id="3.4.21.26"/>
    </reaction>
</comment>
<dbReference type="FunFam" id="3.40.50.1820:FF:000005">
    <property type="entry name" value="Prolyl endopeptidase"/>
    <property type="match status" value="1"/>
</dbReference>
<evidence type="ECO:0000256" key="6">
    <source>
        <dbReference type="ARBA" id="ARBA00022825"/>
    </source>
</evidence>
<evidence type="ECO:0000256" key="5">
    <source>
        <dbReference type="ARBA" id="ARBA00022801"/>
    </source>
</evidence>
<dbReference type="GO" id="GO:0005829">
    <property type="term" value="C:cytosol"/>
    <property type="evidence" value="ECO:0007669"/>
    <property type="project" value="TreeGrafter"/>
</dbReference>
<proteinExistence type="inferred from homology"/>
<evidence type="ECO:0000256" key="2">
    <source>
        <dbReference type="ARBA" id="ARBA00005228"/>
    </source>
</evidence>
<dbReference type="Gene3D" id="3.40.50.1820">
    <property type="entry name" value="alpha/beta hydrolase"/>
    <property type="match status" value="2"/>
</dbReference>
<dbReference type="InterPro" id="IPR001375">
    <property type="entry name" value="Peptidase_S9_cat"/>
</dbReference>
<dbReference type="EC" id="3.4.21.-" evidence="7"/>
<comment type="caution">
    <text evidence="10">The sequence shown here is derived from an EMBL/GenBank/DDBJ whole genome shotgun (WGS) entry which is preliminary data.</text>
</comment>
<evidence type="ECO:0000256" key="4">
    <source>
        <dbReference type="ARBA" id="ARBA00022670"/>
    </source>
</evidence>
<protein>
    <recommendedName>
        <fullName evidence="7">Prolyl endopeptidase</fullName>
        <ecNumber evidence="7">3.4.21.-</ecNumber>
    </recommendedName>
</protein>
<organism evidence="10 11">
    <name type="scientific">Dentipellis fragilis</name>
    <dbReference type="NCBI Taxonomy" id="205917"/>
    <lineage>
        <taxon>Eukaryota</taxon>
        <taxon>Fungi</taxon>
        <taxon>Dikarya</taxon>
        <taxon>Basidiomycota</taxon>
        <taxon>Agaricomycotina</taxon>
        <taxon>Agaricomycetes</taxon>
        <taxon>Russulales</taxon>
        <taxon>Hericiaceae</taxon>
        <taxon>Dentipellis</taxon>
    </lineage>
</organism>
<dbReference type="InterPro" id="IPR023302">
    <property type="entry name" value="Pept_S9A_N"/>
</dbReference>
<feature type="domain" description="Peptidase S9 prolyl oligopeptidase catalytic" evidence="8">
    <location>
        <begin position="593"/>
        <end position="807"/>
    </location>
</feature>
<gene>
    <name evidence="10" type="ORF">EVG20_g4789</name>
</gene>
<evidence type="ECO:0000256" key="7">
    <source>
        <dbReference type="RuleBase" id="RU368024"/>
    </source>
</evidence>
<dbReference type="Pfam" id="PF02897">
    <property type="entry name" value="Peptidase_S9_N"/>
    <property type="match status" value="2"/>
</dbReference>
<dbReference type="PANTHER" id="PTHR42881">
    <property type="entry name" value="PROLYL ENDOPEPTIDASE"/>
    <property type="match status" value="1"/>
</dbReference>
<dbReference type="OrthoDB" id="248387at2759"/>
<evidence type="ECO:0000256" key="3">
    <source>
        <dbReference type="ARBA" id="ARBA00011245"/>
    </source>
</evidence>
<dbReference type="InterPro" id="IPR029058">
    <property type="entry name" value="AB_hydrolase_fold"/>
</dbReference>
<dbReference type="SUPFAM" id="SSF50993">
    <property type="entry name" value="Peptidase/esterase 'gauge' domain"/>
    <property type="match status" value="1"/>
</dbReference>
<dbReference type="Pfam" id="PF00326">
    <property type="entry name" value="Peptidase_S9"/>
    <property type="match status" value="1"/>
</dbReference>
<reference evidence="10 11" key="1">
    <citation type="submission" date="2019-02" db="EMBL/GenBank/DDBJ databases">
        <title>Genome sequencing of the rare red list fungi Dentipellis fragilis.</title>
        <authorList>
            <person name="Buettner E."/>
            <person name="Kellner H."/>
        </authorList>
    </citation>
    <scope>NUCLEOTIDE SEQUENCE [LARGE SCALE GENOMIC DNA]</scope>
    <source>
        <strain evidence="10 11">DSM 105465</strain>
    </source>
</reference>
<dbReference type="GO" id="GO:0070012">
    <property type="term" value="F:oligopeptidase activity"/>
    <property type="evidence" value="ECO:0007669"/>
    <property type="project" value="TreeGrafter"/>
</dbReference>
<dbReference type="GO" id="GO:0006508">
    <property type="term" value="P:proteolysis"/>
    <property type="evidence" value="ECO:0007669"/>
    <property type="project" value="UniProtKB-KW"/>
</dbReference>
<dbReference type="AlphaFoldDB" id="A0A4Y9YX23"/>
<dbReference type="InterPro" id="IPR051167">
    <property type="entry name" value="Prolyl_oligopep/macrocyclase"/>
</dbReference>
<accession>A0A4Y9YX23</accession>
<keyword evidence="5 7" id="KW-0378">Hydrolase</keyword>
<evidence type="ECO:0000313" key="11">
    <source>
        <dbReference type="Proteomes" id="UP000298327"/>
    </source>
</evidence>
<dbReference type="STRING" id="205917.A0A4Y9YX23"/>
<keyword evidence="4 7" id="KW-0645">Protease</keyword>
<dbReference type="PROSITE" id="PS00708">
    <property type="entry name" value="PRO_ENDOPEP_SER"/>
    <property type="match status" value="1"/>
</dbReference>
<dbReference type="SUPFAM" id="SSF53474">
    <property type="entry name" value="alpha/beta-Hydrolases"/>
    <property type="match status" value="1"/>
</dbReference>
<dbReference type="Gene3D" id="2.130.10.120">
    <property type="entry name" value="Prolyl oligopeptidase, N-terminal domain"/>
    <property type="match status" value="1"/>
</dbReference>
<dbReference type="Proteomes" id="UP000298327">
    <property type="component" value="Unassembled WGS sequence"/>
</dbReference>
<dbReference type="InterPro" id="IPR002471">
    <property type="entry name" value="Pept_S9_AS"/>
</dbReference>
<evidence type="ECO:0000259" key="8">
    <source>
        <dbReference type="Pfam" id="PF00326"/>
    </source>
</evidence>
<feature type="domain" description="Peptidase S9A N-terminal" evidence="9">
    <location>
        <begin position="49"/>
        <end position="152"/>
    </location>
</feature>